<dbReference type="EMBL" id="LVYV01000055">
    <property type="protein sequence ID" value="KZD20626.1"/>
    <property type="molecule type" value="Genomic_DNA"/>
</dbReference>
<organism evidence="6 7">
    <name type="scientific">Tardiphaga robiniae</name>
    <dbReference type="NCBI Taxonomy" id="943830"/>
    <lineage>
        <taxon>Bacteria</taxon>
        <taxon>Pseudomonadati</taxon>
        <taxon>Pseudomonadota</taxon>
        <taxon>Alphaproteobacteria</taxon>
        <taxon>Hyphomicrobiales</taxon>
        <taxon>Nitrobacteraceae</taxon>
        <taxon>Tardiphaga</taxon>
    </lineage>
</organism>
<dbReference type="InterPro" id="IPR018490">
    <property type="entry name" value="cNMP-bd_dom_sf"/>
</dbReference>
<dbReference type="SMART" id="SM00419">
    <property type="entry name" value="HTH_CRP"/>
    <property type="match status" value="1"/>
</dbReference>
<dbReference type="PANTHER" id="PTHR24567:SF68">
    <property type="entry name" value="DNA-BINDING TRANSCRIPTIONAL DUAL REGULATOR CRP"/>
    <property type="match status" value="1"/>
</dbReference>
<dbReference type="CDD" id="cd00038">
    <property type="entry name" value="CAP_ED"/>
    <property type="match status" value="1"/>
</dbReference>
<sequence>MIAADHLKRIAAWARDLNEKEIEVARAGIVEKSFKANEFVCMRGDQFEYWTGVVSGLAKIGTISRSGKEVSITGLTAGAWFGEGSVLKNEPRRYDIVPLRDSKLAFMERPAFMWLFENSVGFNRFLVSLLNERLGQFIALTEYGRRLDATGRLARCIASLFNPILYRDASRHLEITQEELGAITGISRQKANQCLQTLEKEGLLRLEYGGVTVVDLEKLGSYGD</sequence>
<comment type="caution">
    <text evidence="6">The sequence shown here is derived from an EMBL/GenBank/DDBJ whole genome shotgun (WGS) entry which is preliminary data.</text>
</comment>
<feature type="domain" description="Cyclic nucleotide-binding" evidence="4">
    <location>
        <begin position="13"/>
        <end position="133"/>
    </location>
</feature>
<dbReference type="SUPFAM" id="SSF46785">
    <property type="entry name" value="Winged helix' DNA-binding domain"/>
    <property type="match status" value="1"/>
</dbReference>
<dbReference type="Pfam" id="PF13545">
    <property type="entry name" value="HTH_Crp_2"/>
    <property type="match status" value="1"/>
</dbReference>
<reference evidence="6 7" key="1">
    <citation type="submission" date="2016-03" db="EMBL/GenBank/DDBJ databases">
        <title>Microsymbionts genomes from the relict species Vavilovia formosa (Stev.) Fed.</title>
        <authorList>
            <person name="Kopat V."/>
            <person name="Chirak E."/>
            <person name="Kimeklis A."/>
            <person name="Andronov E."/>
        </authorList>
    </citation>
    <scope>NUCLEOTIDE SEQUENCE [LARGE SCALE GENOMIC DNA]</scope>
    <source>
        <strain evidence="6 7">Vaf07</strain>
    </source>
</reference>
<accession>A0A163X9Z9</accession>
<dbReference type="InterPro" id="IPR036390">
    <property type="entry name" value="WH_DNA-bd_sf"/>
</dbReference>
<dbReference type="SUPFAM" id="SSF51206">
    <property type="entry name" value="cAMP-binding domain-like"/>
    <property type="match status" value="1"/>
</dbReference>
<dbReference type="InterPro" id="IPR012318">
    <property type="entry name" value="HTH_CRP"/>
</dbReference>
<dbReference type="InterPro" id="IPR014710">
    <property type="entry name" value="RmlC-like_jellyroll"/>
</dbReference>
<dbReference type="SMART" id="SM00100">
    <property type="entry name" value="cNMP"/>
    <property type="match status" value="1"/>
</dbReference>
<proteinExistence type="predicted"/>
<dbReference type="GO" id="GO:0003700">
    <property type="term" value="F:DNA-binding transcription factor activity"/>
    <property type="evidence" value="ECO:0007669"/>
    <property type="project" value="TreeGrafter"/>
</dbReference>
<dbReference type="STRING" id="943830.A4A58_17980"/>
<dbReference type="InterPro" id="IPR000595">
    <property type="entry name" value="cNMP-bd_dom"/>
</dbReference>
<dbReference type="GO" id="GO:0003677">
    <property type="term" value="F:DNA binding"/>
    <property type="evidence" value="ECO:0007669"/>
    <property type="project" value="UniProtKB-KW"/>
</dbReference>
<keyword evidence="2" id="KW-0238">DNA-binding</keyword>
<dbReference type="Gene3D" id="2.60.120.10">
    <property type="entry name" value="Jelly Rolls"/>
    <property type="match status" value="1"/>
</dbReference>
<keyword evidence="7" id="KW-1185">Reference proteome</keyword>
<dbReference type="OrthoDB" id="8068193at2"/>
<dbReference type="Pfam" id="PF00027">
    <property type="entry name" value="cNMP_binding"/>
    <property type="match status" value="1"/>
</dbReference>
<name>A0A163X9Z9_9BRAD</name>
<evidence type="ECO:0000259" key="5">
    <source>
        <dbReference type="PROSITE" id="PS51063"/>
    </source>
</evidence>
<gene>
    <name evidence="6" type="ORF">A4A58_17980</name>
</gene>
<keyword evidence="3" id="KW-0804">Transcription</keyword>
<dbReference type="Proteomes" id="UP000076574">
    <property type="component" value="Unassembled WGS sequence"/>
</dbReference>
<evidence type="ECO:0000256" key="3">
    <source>
        <dbReference type="ARBA" id="ARBA00023163"/>
    </source>
</evidence>
<evidence type="ECO:0000256" key="2">
    <source>
        <dbReference type="ARBA" id="ARBA00023125"/>
    </source>
</evidence>
<dbReference type="AlphaFoldDB" id="A0A163X9Z9"/>
<dbReference type="InterPro" id="IPR036388">
    <property type="entry name" value="WH-like_DNA-bd_sf"/>
</dbReference>
<keyword evidence="1" id="KW-0805">Transcription regulation</keyword>
<dbReference type="GO" id="GO:0005829">
    <property type="term" value="C:cytosol"/>
    <property type="evidence" value="ECO:0007669"/>
    <property type="project" value="TreeGrafter"/>
</dbReference>
<feature type="domain" description="HTH crp-type" evidence="5">
    <location>
        <begin position="147"/>
        <end position="217"/>
    </location>
</feature>
<evidence type="ECO:0000256" key="1">
    <source>
        <dbReference type="ARBA" id="ARBA00023015"/>
    </source>
</evidence>
<dbReference type="RefSeq" id="WP_068738215.1">
    <property type="nucleotide sequence ID" value="NZ_LVYV01000055.1"/>
</dbReference>
<evidence type="ECO:0000259" key="4">
    <source>
        <dbReference type="PROSITE" id="PS50042"/>
    </source>
</evidence>
<protein>
    <submittedName>
        <fullName evidence="6">Crp/Fnr family transcriptional regulator</fullName>
    </submittedName>
</protein>
<dbReference type="InterPro" id="IPR050397">
    <property type="entry name" value="Env_Response_Regulators"/>
</dbReference>
<evidence type="ECO:0000313" key="6">
    <source>
        <dbReference type="EMBL" id="KZD20626.1"/>
    </source>
</evidence>
<dbReference type="PROSITE" id="PS50042">
    <property type="entry name" value="CNMP_BINDING_3"/>
    <property type="match status" value="1"/>
</dbReference>
<dbReference type="PANTHER" id="PTHR24567">
    <property type="entry name" value="CRP FAMILY TRANSCRIPTIONAL REGULATORY PROTEIN"/>
    <property type="match status" value="1"/>
</dbReference>
<evidence type="ECO:0000313" key="7">
    <source>
        <dbReference type="Proteomes" id="UP000076574"/>
    </source>
</evidence>
<dbReference type="Gene3D" id="1.10.10.10">
    <property type="entry name" value="Winged helix-like DNA-binding domain superfamily/Winged helix DNA-binding domain"/>
    <property type="match status" value="1"/>
</dbReference>
<dbReference type="PROSITE" id="PS51063">
    <property type="entry name" value="HTH_CRP_2"/>
    <property type="match status" value="1"/>
</dbReference>